<dbReference type="InterPro" id="IPR003593">
    <property type="entry name" value="AAA+_ATPase"/>
</dbReference>
<feature type="domain" description="DNA primase/polymerase bifunctional N-terminal" evidence="2">
    <location>
        <begin position="8"/>
        <end position="171"/>
    </location>
</feature>
<evidence type="ECO:0000259" key="2">
    <source>
        <dbReference type="SMART" id="SM00943"/>
    </source>
</evidence>
<evidence type="ECO:0000313" key="3">
    <source>
        <dbReference type="EMBL" id="GAA4031966.1"/>
    </source>
</evidence>
<dbReference type="Gene3D" id="3.40.50.300">
    <property type="entry name" value="P-loop containing nucleotide triphosphate hydrolases"/>
    <property type="match status" value="1"/>
</dbReference>
<dbReference type="RefSeq" id="WP_344765059.1">
    <property type="nucleotide sequence ID" value="NZ_BAAAZE010000014.1"/>
</dbReference>
<protein>
    <submittedName>
        <fullName evidence="3">AAA family ATPase</fullName>
    </submittedName>
</protein>
<reference evidence="4" key="1">
    <citation type="journal article" date="2019" name="Int. J. Syst. Evol. Microbiol.">
        <title>The Global Catalogue of Microorganisms (GCM) 10K type strain sequencing project: providing services to taxonomists for standard genome sequencing and annotation.</title>
        <authorList>
            <consortium name="The Broad Institute Genomics Platform"/>
            <consortium name="The Broad Institute Genome Sequencing Center for Infectious Disease"/>
            <person name="Wu L."/>
            <person name="Ma J."/>
        </authorList>
    </citation>
    <scope>NUCLEOTIDE SEQUENCE [LARGE SCALE GENOMIC DNA]</scope>
    <source>
        <strain evidence="4">JCM 16673</strain>
    </source>
</reference>
<feature type="domain" description="AAA+ ATPase" evidence="1">
    <location>
        <begin position="323"/>
        <end position="499"/>
    </location>
</feature>
<gene>
    <name evidence="3" type="ORF">GCM10022212_33450</name>
</gene>
<accession>A0ABP7TW92</accession>
<evidence type="ECO:0000259" key="1">
    <source>
        <dbReference type="SMART" id="SM00382"/>
    </source>
</evidence>
<dbReference type="Pfam" id="PF13481">
    <property type="entry name" value="AAA_25"/>
    <property type="match status" value="1"/>
</dbReference>
<dbReference type="Pfam" id="PF09250">
    <property type="entry name" value="Prim-Pol"/>
    <property type="match status" value="1"/>
</dbReference>
<dbReference type="InterPro" id="IPR027417">
    <property type="entry name" value="P-loop_NTPase"/>
</dbReference>
<proteinExistence type="predicted"/>
<keyword evidence="4" id="KW-1185">Reference proteome</keyword>
<dbReference type="SMART" id="SM00943">
    <property type="entry name" value="Prim-Pol"/>
    <property type="match status" value="1"/>
</dbReference>
<organism evidence="3 4">
    <name type="scientific">Actimicrobium antarcticum</name>
    <dbReference type="NCBI Taxonomy" id="1051899"/>
    <lineage>
        <taxon>Bacteria</taxon>
        <taxon>Pseudomonadati</taxon>
        <taxon>Pseudomonadota</taxon>
        <taxon>Betaproteobacteria</taxon>
        <taxon>Burkholderiales</taxon>
        <taxon>Oxalobacteraceae</taxon>
        <taxon>Actimicrobium</taxon>
    </lineage>
</organism>
<dbReference type="SUPFAM" id="SSF52540">
    <property type="entry name" value="P-loop containing nucleoside triphosphate hydrolases"/>
    <property type="match status" value="1"/>
</dbReference>
<dbReference type="CDD" id="cd04859">
    <property type="entry name" value="Prim_Pol"/>
    <property type="match status" value="1"/>
</dbReference>
<dbReference type="EMBL" id="BAAAZE010000014">
    <property type="protein sequence ID" value="GAA4031966.1"/>
    <property type="molecule type" value="Genomic_DNA"/>
</dbReference>
<dbReference type="InterPro" id="IPR015330">
    <property type="entry name" value="DNA_primase/pol_bifunc_N"/>
</dbReference>
<dbReference type="InterPro" id="IPR014819">
    <property type="entry name" value="PriCT_2"/>
</dbReference>
<comment type="caution">
    <text evidence="3">The sequence shown here is derived from an EMBL/GenBank/DDBJ whole genome shotgun (WGS) entry which is preliminary data.</text>
</comment>
<dbReference type="SMART" id="SM00382">
    <property type="entry name" value="AAA"/>
    <property type="match status" value="1"/>
</dbReference>
<dbReference type="Pfam" id="PF08707">
    <property type="entry name" value="PriCT_2"/>
    <property type="match status" value="1"/>
</dbReference>
<dbReference type="Proteomes" id="UP001501353">
    <property type="component" value="Unassembled WGS sequence"/>
</dbReference>
<dbReference type="SUPFAM" id="SSF56747">
    <property type="entry name" value="Prim-pol domain"/>
    <property type="match status" value="1"/>
</dbReference>
<evidence type="ECO:0000313" key="4">
    <source>
        <dbReference type="Proteomes" id="UP001501353"/>
    </source>
</evidence>
<name>A0ABP7TW92_9BURK</name>
<sequence>MSTLASTALRYAELGFPIFPLQKNSKAPLRGSQGFKDASNDPARAQAVWGAHPEYNIGLRTGFERNGKVLIAIDVDPRNGGDDTLEKLIAVHGHLPDTAMALTGGGGHHFLFWAPLGIEWPSTLGTGIDIKGRGGYVVAAPSVHPNGTSYEWEASSDLLEGQAIADMPRWVIDGHSMDARRQDTVSTKSTPARAIEVPPETVRDLRSALLSMRADDRALWVDVGHALKELGEVGRGLFMEWAATSAKFNPRDAADKWDSFNPEHTGYKAVFAKAQSAGWVNPTKGKLNLPVPADRPNEFRLLSGAELCALPPMRWMLRGVLPLEGLAALYGPSGSGKSFLILDIAAAIAGGDSAWFGRRVTQCPVTYCALEGEAGMGKRIHAWSLHHKKPVPDSLKFVIQSVDLMGGGDVAELASAIHTEGGNGGLVILDTLNRAAPGADENSSVDMGLLIAASKRLQGLTGGLVLLVHHTGKDTTKGLRGHSSLYAALDAAIEVNRNDSRREWLVAKSKDDETGAAHGFKLEIVPLGFDDAGDEVTSCAICPDEVLKAIQRVKLPAKGNQKIALDTLGEPLRKSAHFGKEGSPAGHPCIRLDGAIELVAEHMICDSRHKTTRARESLRSLVASGIYGAKGDWLWRV</sequence>